<organism evidence="2 3">
    <name type="scientific">Delitschia confertaspora ATCC 74209</name>
    <dbReference type="NCBI Taxonomy" id="1513339"/>
    <lineage>
        <taxon>Eukaryota</taxon>
        <taxon>Fungi</taxon>
        <taxon>Dikarya</taxon>
        <taxon>Ascomycota</taxon>
        <taxon>Pezizomycotina</taxon>
        <taxon>Dothideomycetes</taxon>
        <taxon>Pleosporomycetidae</taxon>
        <taxon>Pleosporales</taxon>
        <taxon>Delitschiaceae</taxon>
        <taxon>Delitschia</taxon>
    </lineage>
</organism>
<proteinExistence type="predicted"/>
<gene>
    <name evidence="2" type="ORF">GQ43DRAFT_249917</name>
</gene>
<sequence>MFGLGQAQSVRRNALHSPETSPRSSPDPSFTELFRSRITQNEFSYTNVEPINDGPFSDDDDEAEIRLFAGPPSTTAPQALKIRVASPDMGDKEPGFVVPNRPHSYYFSELDAQTKKEFEAVAVDGQTVIRWSQEPWPGCAIPWKVKTISSNRIKKSVLIGHPQKIIDVTEAENKKRTRKGKKMRIALRKKSQAASAKAEEGKRRALEKEETEREKRTRRNREKKVKKKAREKAKKAEGKAAVDEGEGGKGAENPVGKDVSMT</sequence>
<accession>A0A9P4JQG1</accession>
<feature type="compositionally biased region" description="Basic and acidic residues" evidence="1">
    <location>
        <begin position="234"/>
        <end position="249"/>
    </location>
</feature>
<dbReference type="EMBL" id="ML993896">
    <property type="protein sequence ID" value="KAF2203686.1"/>
    <property type="molecule type" value="Genomic_DNA"/>
</dbReference>
<feature type="compositionally biased region" description="Polar residues" evidence="1">
    <location>
        <begin position="1"/>
        <end position="11"/>
    </location>
</feature>
<feature type="compositionally biased region" description="Basic and acidic residues" evidence="1">
    <location>
        <begin position="197"/>
        <end position="215"/>
    </location>
</feature>
<feature type="region of interest" description="Disordered" evidence="1">
    <location>
        <begin position="1"/>
        <end position="31"/>
    </location>
</feature>
<dbReference type="AlphaFoldDB" id="A0A9P4JQG1"/>
<dbReference type="Proteomes" id="UP000799536">
    <property type="component" value="Unassembled WGS sequence"/>
</dbReference>
<evidence type="ECO:0000313" key="2">
    <source>
        <dbReference type="EMBL" id="KAF2203686.1"/>
    </source>
</evidence>
<evidence type="ECO:0000256" key="1">
    <source>
        <dbReference type="SAM" id="MobiDB-lite"/>
    </source>
</evidence>
<reference evidence="2" key="1">
    <citation type="journal article" date="2020" name="Stud. Mycol.">
        <title>101 Dothideomycetes genomes: a test case for predicting lifestyles and emergence of pathogens.</title>
        <authorList>
            <person name="Haridas S."/>
            <person name="Albert R."/>
            <person name="Binder M."/>
            <person name="Bloem J."/>
            <person name="Labutti K."/>
            <person name="Salamov A."/>
            <person name="Andreopoulos B."/>
            <person name="Baker S."/>
            <person name="Barry K."/>
            <person name="Bills G."/>
            <person name="Bluhm B."/>
            <person name="Cannon C."/>
            <person name="Castanera R."/>
            <person name="Culley D."/>
            <person name="Daum C."/>
            <person name="Ezra D."/>
            <person name="Gonzalez J."/>
            <person name="Henrissat B."/>
            <person name="Kuo A."/>
            <person name="Liang C."/>
            <person name="Lipzen A."/>
            <person name="Lutzoni F."/>
            <person name="Magnuson J."/>
            <person name="Mondo S."/>
            <person name="Nolan M."/>
            <person name="Ohm R."/>
            <person name="Pangilinan J."/>
            <person name="Park H.-J."/>
            <person name="Ramirez L."/>
            <person name="Alfaro M."/>
            <person name="Sun H."/>
            <person name="Tritt A."/>
            <person name="Yoshinaga Y."/>
            <person name="Zwiers L.-H."/>
            <person name="Turgeon B."/>
            <person name="Goodwin S."/>
            <person name="Spatafora J."/>
            <person name="Crous P."/>
            <person name="Grigoriev I."/>
        </authorList>
    </citation>
    <scope>NUCLEOTIDE SEQUENCE</scope>
    <source>
        <strain evidence="2">ATCC 74209</strain>
    </source>
</reference>
<feature type="compositionally biased region" description="Polar residues" evidence="1">
    <location>
        <begin position="18"/>
        <end position="28"/>
    </location>
</feature>
<evidence type="ECO:0000313" key="3">
    <source>
        <dbReference type="Proteomes" id="UP000799536"/>
    </source>
</evidence>
<dbReference type="Pfam" id="PF09428">
    <property type="entry name" value="DUF2011"/>
    <property type="match status" value="1"/>
</dbReference>
<feature type="compositionally biased region" description="Basic residues" evidence="1">
    <location>
        <begin position="216"/>
        <end position="233"/>
    </location>
</feature>
<dbReference type="OrthoDB" id="5425061at2759"/>
<feature type="compositionally biased region" description="Basic residues" evidence="1">
    <location>
        <begin position="175"/>
        <end position="191"/>
    </location>
</feature>
<keyword evidence="3" id="KW-1185">Reference proteome</keyword>
<protein>
    <submittedName>
        <fullName evidence="2">Uncharacterized protein</fullName>
    </submittedName>
</protein>
<name>A0A9P4JQG1_9PLEO</name>
<comment type="caution">
    <text evidence="2">The sequence shown here is derived from an EMBL/GenBank/DDBJ whole genome shotgun (WGS) entry which is preliminary data.</text>
</comment>
<feature type="region of interest" description="Disordered" evidence="1">
    <location>
        <begin position="170"/>
        <end position="262"/>
    </location>
</feature>
<dbReference type="InterPro" id="IPR018555">
    <property type="entry name" value="C630.06c-like"/>
</dbReference>